<dbReference type="InterPro" id="IPR001107">
    <property type="entry name" value="Band_7"/>
</dbReference>
<protein>
    <recommendedName>
        <fullName evidence="2">Band 7 domain-containing protein</fullName>
    </recommendedName>
</protein>
<dbReference type="PANTHER" id="PTHR42911:SF2">
    <property type="entry name" value="PROHIBITIN FAMILY PROTEIN"/>
    <property type="match status" value="1"/>
</dbReference>
<evidence type="ECO:0000256" key="1">
    <source>
        <dbReference type="SAM" id="MobiDB-lite"/>
    </source>
</evidence>
<feature type="region of interest" description="Disordered" evidence="1">
    <location>
        <begin position="82"/>
        <end position="104"/>
    </location>
</feature>
<proteinExistence type="predicted"/>
<dbReference type="PANTHER" id="PTHR42911">
    <property type="entry name" value="MODULATOR OF FTSH PROTEASE HFLC"/>
    <property type="match status" value="1"/>
</dbReference>
<sequence length="260" mass="28594">KVQKFDNRLQSSETAFAQKSIQGGTILIKTFVNWKIDDNNPRDFYESSGRDSTRANTLIRDQLAAVTTDVIGGYSFNQIVSAEKETTTTTDPDTGETTTGPNPDYDLKLDEIETKLTEQVREKTATYGIDVKMVGIKRIGLPASVTGAVFERMKAERMAEAEIIEAEAELQAQTLKAQADLEANIILAQAQAKAIQIRGAAEADAAKYFEVFKQNPELANFLFNLKALEGSLKENATLVLDPSTPPFNLLTKPNRDKAAE</sequence>
<reference evidence="3" key="1">
    <citation type="submission" date="2018-05" db="EMBL/GenBank/DDBJ databases">
        <authorList>
            <person name="Lanie J.A."/>
            <person name="Ng W.-L."/>
            <person name="Kazmierczak K.M."/>
            <person name="Andrzejewski T.M."/>
            <person name="Davidsen T.M."/>
            <person name="Wayne K.J."/>
            <person name="Tettelin H."/>
            <person name="Glass J.I."/>
            <person name="Rusch D."/>
            <person name="Podicherti R."/>
            <person name="Tsui H.-C.T."/>
            <person name="Winkler M.E."/>
        </authorList>
    </citation>
    <scope>NUCLEOTIDE SEQUENCE</scope>
</reference>
<accession>A0A382JLC7</accession>
<dbReference type="EMBL" id="UINC01074937">
    <property type="protein sequence ID" value="SVC12626.1"/>
    <property type="molecule type" value="Genomic_DNA"/>
</dbReference>
<feature type="domain" description="Band 7" evidence="2">
    <location>
        <begin position="19"/>
        <end position="169"/>
    </location>
</feature>
<feature type="non-terminal residue" evidence="3">
    <location>
        <position position="1"/>
    </location>
</feature>
<dbReference type="Gene3D" id="3.30.479.30">
    <property type="entry name" value="Band 7 domain"/>
    <property type="match status" value="1"/>
</dbReference>
<organism evidence="3">
    <name type="scientific">marine metagenome</name>
    <dbReference type="NCBI Taxonomy" id="408172"/>
    <lineage>
        <taxon>unclassified sequences</taxon>
        <taxon>metagenomes</taxon>
        <taxon>ecological metagenomes</taxon>
    </lineage>
</organism>
<dbReference type="AlphaFoldDB" id="A0A382JLC7"/>
<dbReference type="Pfam" id="PF01145">
    <property type="entry name" value="Band_7"/>
    <property type="match status" value="1"/>
</dbReference>
<name>A0A382JLC7_9ZZZZ</name>
<dbReference type="SUPFAM" id="SSF117892">
    <property type="entry name" value="Band 7/SPFH domain"/>
    <property type="match status" value="1"/>
</dbReference>
<evidence type="ECO:0000259" key="2">
    <source>
        <dbReference type="Pfam" id="PF01145"/>
    </source>
</evidence>
<gene>
    <name evidence="3" type="ORF">METZ01_LOCUS265480</name>
</gene>
<feature type="compositionally biased region" description="Low complexity" evidence="1">
    <location>
        <begin position="87"/>
        <end position="101"/>
    </location>
</feature>
<evidence type="ECO:0000313" key="3">
    <source>
        <dbReference type="EMBL" id="SVC12626.1"/>
    </source>
</evidence>
<dbReference type="InterPro" id="IPR036013">
    <property type="entry name" value="Band_7/SPFH_dom_sf"/>
</dbReference>